<dbReference type="OrthoDB" id="1750221at2759"/>
<protein>
    <submittedName>
        <fullName evidence="1">Uncharacterized protein</fullName>
    </submittedName>
</protein>
<gene>
    <name evidence="1" type="ORF">COLO4_37474</name>
</gene>
<dbReference type="AlphaFoldDB" id="A0A1R3G1I0"/>
<dbReference type="EMBL" id="AWUE01024011">
    <property type="protein sequence ID" value="OMO51909.1"/>
    <property type="molecule type" value="Genomic_DNA"/>
</dbReference>
<sequence>MDRERARLGLKLKVNDIEGQDLKKVVANDKQLTHNMILGVNNLVGARNIAGGHLNEGVFCVQAQKDKNSNDGVGLLATRHESEGEISSVSRVVVFRRRKAVPKRAGKEGDRKQTSSALLLGKWISQLATEQLEDVLVEGSEKLQRIRSSIGFHFCFGVSFEGISGGLAMFLDDSVDLELLSFSKNYIDMLVDEETNKEKWCLASFYGEPNTSLRLLGIWYDNL</sequence>
<comment type="caution">
    <text evidence="1">The sequence shown here is derived from an EMBL/GenBank/DDBJ whole genome shotgun (WGS) entry which is preliminary data.</text>
</comment>
<proteinExistence type="predicted"/>
<dbReference type="Proteomes" id="UP000187203">
    <property type="component" value="Unassembled WGS sequence"/>
</dbReference>
<accession>A0A1R3G1I0</accession>
<evidence type="ECO:0000313" key="2">
    <source>
        <dbReference type="Proteomes" id="UP000187203"/>
    </source>
</evidence>
<reference evidence="2" key="1">
    <citation type="submission" date="2013-09" db="EMBL/GenBank/DDBJ databases">
        <title>Corchorus olitorius genome sequencing.</title>
        <authorList>
            <person name="Alam M."/>
            <person name="Haque M.S."/>
            <person name="Islam M.S."/>
            <person name="Emdad E.M."/>
            <person name="Islam M.M."/>
            <person name="Ahmed B."/>
            <person name="Halim A."/>
            <person name="Hossen Q.M.M."/>
            <person name="Hossain M.Z."/>
            <person name="Ahmed R."/>
            <person name="Khan M.M."/>
            <person name="Islam R."/>
            <person name="Rashid M.M."/>
            <person name="Khan S.A."/>
            <person name="Rahman M.S."/>
            <person name="Alam M."/>
            <person name="Yahiya A.S."/>
            <person name="Khan M.S."/>
            <person name="Azam M.S."/>
            <person name="Haque T."/>
            <person name="Lashkar M.Z.H."/>
            <person name="Akhand A.I."/>
            <person name="Morshed G."/>
            <person name="Roy S."/>
            <person name="Uddin K.S."/>
            <person name="Rabeya T."/>
            <person name="Hossain A.S."/>
            <person name="Chowdhury A."/>
            <person name="Snigdha A.R."/>
            <person name="Mortoza M.S."/>
            <person name="Matin S.A."/>
            <person name="Hoque S.M.E."/>
            <person name="Islam M.K."/>
            <person name="Roy D.K."/>
            <person name="Haider R."/>
            <person name="Moosa M.M."/>
            <person name="Elias S.M."/>
            <person name="Hasan A.M."/>
            <person name="Jahan S."/>
            <person name="Shafiuddin M."/>
            <person name="Mahmood N."/>
            <person name="Shommy N.S."/>
        </authorList>
    </citation>
    <scope>NUCLEOTIDE SEQUENCE [LARGE SCALE GENOMIC DNA]</scope>
    <source>
        <strain evidence="2">cv. O-4</strain>
    </source>
</reference>
<evidence type="ECO:0000313" key="1">
    <source>
        <dbReference type="EMBL" id="OMO51909.1"/>
    </source>
</evidence>
<keyword evidence="2" id="KW-1185">Reference proteome</keyword>
<organism evidence="1 2">
    <name type="scientific">Corchorus olitorius</name>
    <dbReference type="NCBI Taxonomy" id="93759"/>
    <lineage>
        <taxon>Eukaryota</taxon>
        <taxon>Viridiplantae</taxon>
        <taxon>Streptophyta</taxon>
        <taxon>Embryophyta</taxon>
        <taxon>Tracheophyta</taxon>
        <taxon>Spermatophyta</taxon>
        <taxon>Magnoliopsida</taxon>
        <taxon>eudicotyledons</taxon>
        <taxon>Gunneridae</taxon>
        <taxon>Pentapetalae</taxon>
        <taxon>rosids</taxon>
        <taxon>malvids</taxon>
        <taxon>Malvales</taxon>
        <taxon>Malvaceae</taxon>
        <taxon>Grewioideae</taxon>
        <taxon>Apeibeae</taxon>
        <taxon>Corchorus</taxon>
    </lineage>
</organism>
<name>A0A1R3G1I0_9ROSI</name>